<comment type="caution">
    <text evidence="4">The sequence shown here is derived from an EMBL/GenBank/DDBJ whole genome shotgun (WGS) entry which is preliminary data.</text>
</comment>
<feature type="domain" description="HIRAN" evidence="3">
    <location>
        <begin position="134"/>
        <end position="238"/>
    </location>
</feature>
<organism evidence="4 5">
    <name type="scientific">Halomonas cibimaris</name>
    <dbReference type="NCBI Taxonomy" id="657012"/>
    <lineage>
        <taxon>Bacteria</taxon>
        <taxon>Pseudomonadati</taxon>
        <taxon>Pseudomonadota</taxon>
        <taxon>Gammaproteobacteria</taxon>
        <taxon>Oceanospirillales</taxon>
        <taxon>Halomonadaceae</taxon>
        <taxon>Halomonas</taxon>
    </lineage>
</organism>
<protein>
    <submittedName>
        <fullName evidence="4">HIRAN domain-containing protein</fullName>
    </submittedName>
</protein>
<proteinExistence type="predicted"/>
<dbReference type="SMART" id="SM00910">
    <property type="entry name" value="HIRAN"/>
    <property type="match status" value="1"/>
</dbReference>
<name>A0ABP7LIQ7_9GAMM</name>
<gene>
    <name evidence="4" type="ORF">GCM10022228_11360</name>
</gene>
<evidence type="ECO:0000256" key="2">
    <source>
        <dbReference type="ARBA" id="ARBA00022801"/>
    </source>
</evidence>
<evidence type="ECO:0000259" key="3">
    <source>
        <dbReference type="SMART" id="SM00910"/>
    </source>
</evidence>
<dbReference type="Gene3D" id="3.30.70.2330">
    <property type="match status" value="1"/>
</dbReference>
<keyword evidence="1" id="KW-0479">Metal-binding</keyword>
<dbReference type="RefSeq" id="WP_344703220.1">
    <property type="nucleotide sequence ID" value="NZ_BAAAZT010000052.1"/>
</dbReference>
<dbReference type="InterPro" id="IPR014905">
    <property type="entry name" value="HIRAN"/>
</dbReference>
<keyword evidence="2" id="KW-0378">Hydrolase</keyword>
<dbReference type="Proteomes" id="UP001500133">
    <property type="component" value="Unassembled WGS sequence"/>
</dbReference>
<keyword evidence="5" id="KW-1185">Reference proteome</keyword>
<evidence type="ECO:0000313" key="4">
    <source>
        <dbReference type="EMBL" id="GAA3902719.1"/>
    </source>
</evidence>
<accession>A0ABP7LIQ7</accession>
<evidence type="ECO:0000313" key="5">
    <source>
        <dbReference type="Proteomes" id="UP001500133"/>
    </source>
</evidence>
<dbReference type="EMBL" id="BAAAZT010000052">
    <property type="protein sequence ID" value="GAA3902719.1"/>
    <property type="molecule type" value="Genomic_DNA"/>
</dbReference>
<reference evidence="5" key="1">
    <citation type="journal article" date="2019" name="Int. J. Syst. Evol. Microbiol.">
        <title>The Global Catalogue of Microorganisms (GCM) 10K type strain sequencing project: providing services to taxonomists for standard genome sequencing and annotation.</title>
        <authorList>
            <consortium name="The Broad Institute Genomics Platform"/>
            <consortium name="The Broad Institute Genome Sequencing Center for Infectious Disease"/>
            <person name="Wu L."/>
            <person name="Ma J."/>
        </authorList>
    </citation>
    <scope>NUCLEOTIDE SEQUENCE [LARGE SCALE GENOMIC DNA]</scope>
    <source>
        <strain evidence="5">JCM 16914</strain>
    </source>
</reference>
<evidence type="ECO:0000256" key="1">
    <source>
        <dbReference type="ARBA" id="ARBA00022723"/>
    </source>
</evidence>
<sequence>MNSTLYLAWQDRRQRASGKPATRRWYVIGRLDAEGKDYVFRYTEGAKHARQEAGFQPLDAFPDLQRCYRSEELFSVFRNRIPNARRKDYPALMARLGLSEQVVDPFEILAVTGGTRQTDNLEVFPRIATQPDGSFRCRFFLHGWRYVSEAAQQRLQQLREGDTLRVALELNNPASGLAIQLQAPDSYLMLGWAPRYLNQDLADAMLTAPAMLEARVAKINLPPSPHNQRVLIEFRGSLSDSGEPMMGSEYQPLVA</sequence>